<feature type="compositionally biased region" description="Gly residues" evidence="1">
    <location>
        <begin position="1"/>
        <end position="11"/>
    </location>
</feature>
<sequence length="249" mass="27537">MLNSQGHGGTTGKQEEKDDATEEMVPEVFPAIRSRFHNFSFPTMNWGCQRILRFVNSTEMGGTAARSITPDTRPRRERNAAYSPVSYLPKSPQAGGFKEKEAEGTTTGGVEKKLVTEQMNASSVAAEGAAVAPAIPWNLRKRKATCYAPQEKGIKSYRCSSPPKPTFGKDDSAKAVKRGTVVSENGQQRKYSVSLSREEIEKDIYYLFKGTKPSERPKKRPKAVQKQLDALLPGSLLAEITKDMYKTVK</sequence>
<organism evidence="2 3">
    <name type="scientific">Dendrobium catenatum</name>
    <dbReference type="NCBI Taxonomy" id="906689"/>
    <lineage>
        <taxon>Eukaryota</taxon>
        <taxon>Viridiplantae</taxon>
        <taxon>Streptophyta</taxon>
        <taxon>Embryophyta</taxon>
        <taxon>Tracheophyta</taxon>
        <taxon>Spermatophyta</taxon>
        <taxon>Magnoliopsida</taxon>
        <taxon>Liliopsida</taxon>
        <taxon>Asparagales</taxon>
        <taxon>Orchidaceae</taxon>
        <taxon>Epidendroideae</taxon>
        <taxon>Malaxideae</taxon>
        <taxon>Dendrobiinae</taxon>
        <taxon>Dendrobium</taxon>
    </lineage>
</organism>
<dbReference type="PANTHER" id="PTHR33130">
    <property type="entry name" value="PUTATIVE (DUF1639)-RELATED"/>
    <property type="match status" value="1"/>
</dbReference>
<reference evidence="2 3" key="2">
    <citation type="journal article" date="2017" name="Nature">
        <title>The Apostasia genome and the evolution of orchids.</title>
        <authorList>
            <person name="Zhang G.Q."/>
            <person name="Liu K.W."/>
            <person name="Li Z."/>
            <person name="Lohaus R."/>
            <person name="Hsiao Y.Y."/>
            <person name="Niu S.C."/>
            <person name="Wang J.Y."/>
            <person name="Lin Y.C."/>
            <person name="Xu Q."/>
            <person name="Chen L.J."/>
            <person name="Yoshida K."/>
            <person name="Fujiwara S."/>
            <person name="Wang Z.W."/>
            <person name="Zhang Y.Q."/>
            <person name="Mitsuda N."/>
            <person name="Wang M."/>
            <person name="Liu G.H."/>
            <person name="Pecoraro L."/>
            <person name="Huang H.X."/>
            <person name="Xiao X.J."/>
            <person name="Lin M."/>
            <person name="Wu X.Y."/>
            <person name="Wu W.L."/>
            <person name="Chen Y.Y."/>
            <person name="Chang S.B."/>
            <person name="Sakamoto S."/>
            <person name="Ohme-Takagi M."/>
            <person name="Yagi M."/>
            <person name="Zeng S.J."/>
            <person name="Shen C.Y."/>
            <person name="Yeh C.M."/>
            <person name="Luo Y.B."/>
            <person name="Tsai W.C."/>
            <person name="Van de Peer Y."/>
            <person name="Liu Z.J."/>
        </authorList>
    </citation>
    <scope>NUCLEOTIDE SEQUENCE [LARGE SCALE GENOMIC DNA]</scope>
    <source>
        <tissue evidence="2">The whole plant</tissue>
    </source>
</reference>
<proteinExistence type="predicted"/>
<reference evidence="2 3" key="1">
    <citation type="journal article" date="2016" name="Sci. Rep.">
        <title>The Dendrobium catenatum Lindl. genome sequence provides insights into polysaccharide synthase, floral development and adaptive evolution.</title>
        <authorList>
            <person name="Zhang G.Q."/>
            <person name="Xu Q."/>
            <person name="Bian C."/>
            <person name="Tsai W.C."/>
            <person name="Yeh C.M."/>
            <person name="Liu K.W."/>
            <person name="Yoshida K."/>
            <person name="Zhang L.S."/>
            <person name="Chang S.B."/>
            <person name="Chen F."/>
            <person name="Shi Y."/>
            <person name="Su Y.Y."/>
            <person name="Zhang Y.Q."/>
            <person name="Chen L.J."/>
            <person name="Yin Y."/>
            <person name="Lin M."/>
            <person name="Huang H."/>
            <person name="Deng H."/>
            <person name="Wang Z.W."/>
            <person name="Zhu S.L."/>
            <person name="Zhao X."/>
            <person name="Deng C."/>
            <person name="Niu S.C."/>
            <person name="Huang J."/>
            <person name="Wang M."/>
            <person name="Liu G.H."/>
            <person name="Yang H.J."/>
            <person name="Xiao X.J."/>
            <person name="Hsiao Y.Y."/>
            <person name="Wu W.L."/>
            <person name="Chen Y.Y."/>
            <person name="Mitsuda N."/>
            <person name="Ohme-Takagi M."/>
            <person name="Luo Y.B."/>
            <person name="Van de Peer Y."/>
            <person name="Liu Z.J."/>
        </authorList>
    </citation>
    <scope>NUCLEOTIDE SEQUENCE [LARGE SCALE GENOMIC DNA]</scope>
    <source>
        <tissue evidence="2">The whole plant</tissue>
    </source>
</reference>
<evidence type="ECO:0000313" key="3">
    <source>
        <dbReference type="Proteomes" id="UP000233837"/>
    </source>
</evidence>
<dbReference type="Pfam" id="PF07797">
    <property type="entry name" value="DUF1639"/>
    <property type="match status" value="1"/>
</dbReference>
<feature type="region of interest" description="Disordered" evidence="1">
    <location>
        <begin position="157"/>
        <end position="179"/>
    </location>
</feature>
<dbReference type="InterPro" id="IPR012438">
    <property type="entry name" value="DUF1639"/>
</dbReference>
<gene>
    <name evidence="2" type="ORF">MA16_Dca018378</name>
</gene>
<protein>
    <submittedName>
        <fullName evidence="2">Uncharacterized protein</fullName>
    </submittedName>
</protein>
<dbReference type="EMBL" id="KZ502006">
    <property type="protein sequence ID" value="PKU85041.1"/>
    <property type="molecule type" value="Genomic_DNA"/>
</dbReference>
<feature type="region of interest" description="Disordered" evidence="1">
    <location>
        <begin position="61"/>
        <end position="108"/>
    </location>
</feature>
<evidence type="ECO:0000256" key="1">
    <source>
        <dbReference type="SAM" id="MobiDB-lite"/>
    </source>
</evidence>
<dbReference type="PANTHER" id="PTHR33130:SF43">
    <property type="entry name" value="OS01G0688600 PROTEIN"/>
    <property type="match status" value="1"/>
</dbReference>
<keyword evidence="3" id="KW-1185">Reference proteome</keyword>
<dbReference type="AlphaFoldDB" id="A0A2I0XAW3"/>
<name>A0A2I0XAW3_9ASPA</name>
<evidence type="ECO:0000313" key="2">
    <source>
        <dbReference type="EMBL" id="PKU85041.1"/>
    </source>
</evidence>
<feature type="region of interest" description="Disordered" evidence="1">
    <location>
        <begin position="1"/>
        <end position="23"/>
    </location>
</feature>
<dbReference type="Proteomes" id="UP000233837">
    <property type="component" value="Unassembled WGS sequence"/>
</dbReference>
<accession>A0A2I0XAW3</accession>